<name>A0A6J2Q699_COTGO</name>
<keyword evidence="2" id="KW-0472">Membrane</keyword>
<evidence type="ECO:0000313" key="4">
    <source>
        <dbReference type="Proteomes" id="UP000504630"/>
    </source>
</evidence>
<feature type="chain" id="PRO_5026969736" evidence="3">
    <location>
        <begin position="25"/>
        <end position="341"/>
    </location>
</feature>
<evidence type="ECO:0000256" key="2">
    <source>
        <dbReference type="SAM" id="Phobius"/>
    </source>
</evidence>
<keyword evidence="4" id="KW-1185">Reference proteome</keyword>
<dbReference type="RefSeq" id="XP_029293181.1">
    <property type="nucleotide sequence ID" value="XM_029437321.1"/>
</dbReference>
<feature type="signal peptide" evidence="3">
    <location>
        <begin position="1"/>
        <end position="24"/>
    </location>
</feature>
<accession>A0A6J2Q699</accession>
<organism evidence="4 5">
    <name type="scientific">Cottoperca gobio</name>
    <name type="common">Frogmouth</name>
    <name type="synonym">Aphritis gobio</name>
    <dbReference type="NCBI Taxonomy" id="56716"/>
    <lineage>
        <taxon>Eukaryota</taxon>
        <taxon>Metazoa</taxon>
        <taxon>Chordata</taxon>
        <taxon>Craniata</taxon>
        <taxon>Vertebrata</taxon>
        <taxon>Euteleostomi</taxon>
        <taxon>Actinopterygii</taxon>
        <taxon>Neopterygii</taxon>
        <taxon>Teleostei</taxon>
        <taxon>Neoteleostei</taxon>
        <taxon>Acanthomorphata</taxon>
        <taxon>Eupercaria</taxon>
        <taxon>Perciformes</taxon>
        <taxon>Notothenioidei</taxon>
        <taxon>Bovichtidae</taxon>
        <taxon>Cottoperca</taxon>
    </lineage>
</organism>
<proteinExistence type="predicted"/>
<protein>
    <submittedName>
        <fullName evidence="5">Uncharacterized protein LOC115011981</fullName>
    </submittedName>
</protein>
<dbReference type="PANTHER" id="PTHR38706">
    <property type="entry name" value="SI:CH211-198C19.1-RELATED"/>
    <property type="match status" value="1"/>
</dbReference>
<evidence type="ECO:0000256" key="1">
    <source>
        <dbReference type="SAM" id="MobiDB-lite"/>
    </source>
</evidence>
<dbReference type="GeneID" id="115011981"/>
<dbReference type="KEGG" id="cgob:115011981"/>
<sequence>MMTSSARVMRCCVALFLVLTSVSAAQKKLDSINDLKKINFDQSVPKHSLLLLHWFANKININNNDVIQLAFDPNDGDYGSHHYGNFEGMLDPLPQGNAYRYYTIGNLNQGTSIPLPAYVVRPPREYVGRNRDRIIIRVREQNTGGRAHQRIDQVYITQHYDTSENLGTPYDPDHTYRITTNLLRQVREFAVEENQQPLLNLRNRFGSNADESDIRNTWGQLACLGLLLYIVIQEKYSSSQPNNRPDNRRSQRESNVPRRFPNQGDVVVDFTNYDNNCDHYDDHYFHHRTTGNRESGRGNTSVPQDNNQMSCCCICCISFASICMVSLLIFLIVWFIPKIIA</sequence>
<dbReference type="AlphaFoldDB" id="A0A6J2Q699"/>
<gene>
    <name evidence="5" type="primary">LOC115011981</name>
</gene>
<feature type="compositionally biased region" description="Basic and acidic residues" evidence="1">
    <location>
        <begin position="245"/>
        <end position="256"/>
    </location>
</feature>
<keyword evidence="3" id="KW-0732">Signal</keyword>
<keyword evidence="2" id="KW-1133">Transmembrane helix</keyword>
<feature type="region of interest" description="Disordered" evidence="1">
    <location>
        <begin position="238"/>
        <end position="263"/>
    </location>
</feature>
<keyword evidence="2" id="KW-0812">Transmembrane</keyword>
<dbReference type="Proteomes" id="UP000504630">
    <property type="component" value="Chromosome 8"/>
</dbReference>
<evidence type="ECO:0000313" key="5">
    <source>
        <dbReference type="RefSeq" id="XP_029293181.1"/>
    </source>
</evidence>
<evidence type="ECO:0000256" key="3">
    <source>
        <dbReference type="SAM" id="SignalP"/>
    </source>
</evidence>
<dbReference type="InParanoid" id="A0A6J2Q699"/>
<reference evidence="5" key="1">
    <citation type="submission" date="2025-08" db="UniProtKB">
        <authorList>
            <consortium name="RefSeq"/>
        </authorList>
    </citation>
    <scope>IDENTIFICATION</scope>
</reference>
<dbReference type="PANTHER" id="PTHR38706:SF2">
    <property type="match status" value="1"/>
</dbReference>
<feature type="transmembrane region" description="Helical" evidence="2">
    <location>
        <begin position="317"/>
        <end position="336"/>
    </location>
</feature>